<evidence type="ECO:0000313" key="1">
    <source>
        <dbReference type="EMBL" id="CAF3561293.1"/>
    </source>
</evidence>
<dbReference type="EMBL" id="CAJOBQ010001436">
    <property type="protein sequence ID" value="CAF4487029.1"/>
    <property type="molecule type" value="Genomic_DNA"/>
</dbReference>
<proteinExistence type="predicted"/>
<name>A0A820UM46_9BILA</name>
<gene>
    <name evidence="1" type="ORF">FME351_LOCUS19975</name>
    <name evidence="2" type="ORF">TSG867_LOCUS20004</name>
</gene>
<evidence type="ECO:0000313" key="2">
    <source>
        <dbReference type="EMBL" id="CAF4487029.1"/>
    </source>
</evidence>
<dbReference type="Proteomes" id="UP000663869">
    <property type="component" value="Unassembled WGS sequence"/>
</dbReference>
<dbReference type="AlphaFoldDB" id="A0A820UM46"/>
<reference evidence="2" key="1">
    <citation type="submission" date="2021-02" db="EMBL/GenBank/DDBJ databases">
        <authorList>
            <person name="Nowell W R."/>
        </authorList>
    </citation>
    <scope>NUCLEOTIDE SEQUENCE</scope>
</reference>
<organism evidence="2 3">
    <name type="scientific">Rotaria socialis</name>
    <dbReference type="NCBI Taxonomy" id="392032"/>
    <lineage>
        <taxon>Eukaryota</taxon>
        <taxon>Metazoa</taxon>
        <taxon>Spiralia</taxon>
        <taxon>Gnathifera</taxon>
        <taxon>Rotifera</taxon>
        <taxon>Eurotatoria</taxon>
        <taxon>Bdelloidea</taxon>
        <taxon>Philodinida</taxon>
        <taxon>Philodinidae</taxon>
        <taxon>Rotaria</taxon>
    </lineage>
</organism>
<sequence length="141" mass="16301">MTLPGKTASRFLLSAARVVLTNEQFSNDYLPDFRGDKADRVVIPQESVEKLRGFLIYNFDISFTDAVKKIFGCKEEDMNSIWGDRSIRRTTIRRDQFVAINSSQNNLSRSVRRIFFSVLSSQINSFRSVVRYLFVQSLMVN</sequence>
<accession>A0A820UM46</accession>
<dbReference type="EMBL" id="CAJNYU010002520">
    <property type="protein sequence ID" value="CAF3561293.1"/>
    <property type="molecule type" value="Genomic_DNA"/>
</dbReference>
<evidence type="ECO:0000313" key="3">
    <source>
        <dbReference type="Proteomes" id="UP000663862"/>
    </source>
</evidence>
<protein>
    <submittedName>
        <fullName evidence="2">Uncharacterized protein</fullName>
    </submittedName>
</protein>
<dbReference type="Proteomes" id="UP000663862">
    <property type="component" value="Unassembled WGS sequence"/>
</dbReference>
<comment type="caution">
    <text evidence="2">The sequence shown here is derived from an EMBL/GenBank/DDBJ whole genome shotgun (WGS) entry which is preliminary data.</text>
</comment>